<dbReference type="CDD" id="cd05936">
    <property type="entry name" value="FC-FACS_FadD_like"/>
    <property type="match status" value="1"/>
</dbReference>
<dbReference type="Pfam" id="PF13193">
    <property type="entry name" value="AMP-binding_C"/>
    <property type="match status" value="1"/>
</dbReference>
<dbReference type="GeneID" id="90449634"/>
<evidence type="ECO:0000313" key="3">
    <source>
        <dbReference type="EMBL" id="XAT63205.1"/>
    </source>
</evidence>
<dbReference type="Gene3D" id="3.40.50.12780">
    <property type="entry name" value="N-terminal domain of ligase-like"/>
    <property type="match status" value="1"/>
</dbReference>
<evidence type="ECO:0000313" key="4">
    <source>
        <dbReference type="Proteomes" id="UP001492541"/>
    </source>
</evidence>
<dbReference type="EMBL" id="CP087714">
    <property type="protein sequence ID" value="XAT63205.1"/>
    <property type="molecule type" value="Genomic_DNA"/>
</dbReference>
<evidence type="ECO:0000259" key="1">
    <source>
        <dbReference type="Pfam" id="PF00501"/>
    </source>
</evidence>
<dbReference type="InterPro" id="IPR025110">
    <property type="entry name" value="AMP-bd_C"/>
</dbReference>
<dbReference type="GO" id="GO:0016874">
    <property type="term" value="F:ligase activity"/>
    <property type="evidence" value="ECO:0007669"/>
    <property type="project" value="UniProtKB-KW"/>
</dbReference>
<sequence length="570" mass="64193">MLGVEGKLITEIDPKDINQFWEKSYDSGVPSEIEIPEIPLYELLDGTAEKFPDKIAIDFLGKKLRYGELKELSDRVAGFLKSLGVGRGSRVVIDMPNTPHYVIAYYGILKTGATVVQANPLYTERELRHIAENSEARIFFAVENAFPKVYELKKEGIIDRVIVCKIEDYLPFPLNFLYRLKKEKVNVPNDDGIAFWTDVVKSDPISSPEKVDPKEDIAVFQYTGGTTGLPKAAMLTHYNLVANTYQIIHWLPEFSEKDVVSGILPYFHVYGMTTSMNMPIAVGAKIVMLPDPRDIKRILNAIEKHGITLFFGVPTLFNAINTHPDTPKKNLRSIRACISGSAPLPLEVKREFERITGGKLVEGYGLSETSPVTHVNPIYGTNKEGSIGIPIPNTYALVIDEEGKVLPVGEIGELAIYGPQVMKGYYKMEEETRKTLVSGWLLTGDMAKMDEDGYFYIVDRKKDVIIAGGYNIYPREVEEVLYEHPAVLEAAVVGVPDKYRGETVKAFIVLRPEHRDKVTEKDIEQFCRQKLAAYKVPRIIEFVDELPKSAVGKVLRRVLRDQEVKKMEQS</sequence>
<proteinExistence type="predicted"/>
<dbReference type="PANTHER" id="PTHR43767:SF1">
    <property type="entry name" value="NONRIBOSOMAL PEPTIDE SYNTHASE PES1 (EUROFUNG)-RELATED"/>
    <property type="match status" value="1"/>
</dbReference>
<feature type="domain" description="AMP-binding enzyme C-terminal" evidence="2">
    <location>
        <begin position="476"/>
        <end position="553"/>
    </location>
</feature>
<dbReference type="InterPro" id="IPR020845">
    <property type="entry name" value="AMP-binding_CS"/>
</dbReference>
<dbReference type="InterPro" id="IPR050237">
    <property type="entry name" value="ATP-dep_AMP-bd_enzyme"/>
</dbReference>
<feature type="domain" description="AMP-dependent synthetase/ligase" evidence="1">
    <location>
        <begin position="47"/>
        <end position="426"/>
    </location>
</feature>
<evidence type="ECO:0000259" key="2">
    <source>
        <dbReference type="Pfam" id="PF13193"/>
    </source>
</evidence>
<dbReference type="PANTHER" id="PTHR43767">
    <property type="entry name" value="LONG-CHAIN-FATTY-ACID--COA LIGASE"/>
    <property type="match status" value="1"/>
</dbReference>
<accession>A0ABZ3H0W0</accession>
<keyword evidence="4" id="KW-1185">Reference proteome</keyword>
<dbReference type="InterPro" id="IPR042099">
    <property type="entry name" value="ANL_N_sf"/>
</dbReference>
<name>A0ABZ3H0W0_GEOAI</name>
<reference evidence="3 4" key="1">
    <citation type="submission" date="2021-11" db="EMBL/GenBank/DDBJ databases">
        <title>Whole genome of Geoglobus acetivorans.</title>
        <authorList>
            <person name="Liu D."/>
        </authorList>
    </citation>
    <scope>NUCLEOTIDE SEQUENCE [LARGE SCALE GENOMIC DNA]</scope>
    <source>
        <strain evidence="3 4">SBH6</strain>
    </source>
</reference>
<protein>
    <submittedName>
        <fullName evidence="3">Long-chain fatty acid--CoA ligase</fullName>
    </submittedName>
</protein>
<dbReference type="SUPFAM" id="SSF56801">
    <property type="entry name" value="Acetyl-CoA synthetase-like"/>
    <property type="match status" value="1"/>
</dbReference>
<gene>
    <name evidence="3" type="ORF">LPQ35_08055</name>
</gene>
<dbReference type="Pfam" id="PF00501">
    <property type="entry name" value="AMP-binding"/>
    <property type="match status" value="1"/>
</dbReference>
<keyword evidence="3" id="KW-0436">Ligase</keyword>
<organism evidence="3 4">
    <name type="scientific">Geoglobus acetivorans</name>
    <dbReference type="NCBI Taxonomy" id="565033"/>
    <lineage>
        <taxon>Archaea</taxon>
        <taxon>Methanobacteriati</taxon>
        <taxon>Methanobacteriota</taxon>
        <taxon>Archaeoglobi</taxon>
        <taxon>Archaeoglobales</taxon>
        <taxon>Archaeoglobaceae</taxon>
        <taxon>Geoglobus</taxon>
    </lineage>
</organism>
<dbReference type="InterPro" id="IPR045851">
    <property type="entry name" value="AMP-bd_C_sf"/>
</dbReference>
<dbReference type="PROSITE" id="PS00455">
    <property type="entry name" value="AMP_BINDING"/>
    <property type="match status" value="1"/>
</dbReference>
<dbReference type="InterPro" id="IPR000873">
    <property type="entry name" value="AMP-dep_synth/lig_dom"/>
</dbReference>
<dbReference type="Gene3D" id="3.30.300.30">
    <property type="match status" value="1"/>
</dbReference>
<dbReference type="RefSeq" id="WP_346297613.1">
    <property type="nucleotide sequence ID" value="NZ_CP087714.1"/>
</dbReference>
<dbReference type="Proteomes" id="UP001492541">
    <property type="component" value="Chromosome"/>
</dbReference>